<dbReference type="InterPro" id="IPR051677">
    <property type="entry name" value="AfsR-DnrI-RedD_regulator"/>
</dbReference>
<dbReference type="InterPro" id="IPR002182">
    <property type="entry name" value="NB-ARC"/>
</dbReference>
<dbReference type="GO" id="GO:0043531">
    <property type="term" value="F:ADP binding"/>
    <property type="evidence" value="ECO:0007669"/>
    <property type="project" value="InterPro"/>
</dbReference>
<dbReference type="Gene3D" id="3.40.50.300">
    <property type="entry name" value="P-loop containing nucleotide triphosphate hydrolases"/>
    <property type="match status" value="1"/>
</dbReference>
<dbReference type="Pfam" id="PF00931">
    <property type="entry name" value="NB-ARC"/>
    <property type="match status" value="1"/>
</dbReference>
<keyword evidence="8" id="KW-1185">Reference proteome</keyword>
<dbReference type="SUPFAM" id="SSF52540">
    <property type="entry name" value="P-loop containing nucleoside triphosphate hydrolases"/>
    <property type="match status" value="1"/>
</dbReference>
<dbReference type="GO" id="GO:0006355">
    <property type="term" value="P:regulation of DNA-templated transcription"/>
    <property type="evidence" value="ECO:0007669"/>
    <property type="project" value="InterPro"/>
</dbReference>
<dbReference type="EMBL" id="LT629701">
    <property type="protein sequence ID" value="SDM23515.1"/>
    <property type="molecule type" value="Genomic_DNA"/>
</dbReference>
<evidence type="ECO:0000259" key="6">
    <source>
        <dbReference type="PROSITE" id="PS51755"/>
    </source>
</evidence>
<dbReference type="InterPro" id="IPR011990">
    <property type="entry name" value="TPR-like_helical_dom_sf"/>
</dbReference>
<evidence type="ECO:0000256" key="4">
    <source>
        <dbReference type="ARBA" id="ARBA00023163"/>
    </source>
</evidence>
<dbReference type="PANTHER" id="PTHR35807:SF1">
    <property type="entry name" value="TRANSCRIPTIONAL REGULATOR REDD"/>
    <property type="match status" value="1"/>
</dbReference>
<dbReference type="eggNOG" id="COG3629">
    <property type="taxonomic scope" value="Bacteria"/>
</dbReference>
<dbReference type="Gene3D" id="1.25.40.10">
    <property type="entry name" value="Tetratricopeptide repeat domain"/>
    <property type="match status" value="2"/>
</dbReference>
<dbReference type="Pfam" id="PF00486">
    <property type="entry name" value="Trans_reg_C"/>
    <property type="match status" value="1"/>
</dbReference>
<sequence>MEIDLLGPVRVRDGDRAVQVGPARQQCVLAILAAEAGRVVGVPALVDRVWADRPPAGARNLVQTYVARLRRVLVAAGADGASVLVFQNDGYRLAIDPEDVDLVRFRALVAAGDLGPALALRRGTPLAGIEGEWAQRTREALEEQWLLARCRYGEEQLRLGKPGEVLADVGELLAAHPLHEKLLELRMLALWHAGRQAEALETFRDARARIVGELGVEPGSELRALHERVLHGAPPAVESTWTARNDLPRVPNDFTGRDRELKWLSDTVSDGANVLTVDGMAGVGKTTLVLCAARLLAAGYPDGQLFLDLQGHTPSQRSMSVGGALESLLRAVGTAPEDIPDDVGERASAWRARLAGRRVLLVLDNAADVDQVRPLLPGAPGCLTLVTARHRLVGLEAAALSVDTLPEGEAVELFERAAGRRGAHGDAVAVAELCGYLPLALRLAGARLSNRPLWTDEDLVTRLRKGVDSGVAAAFTVSYEALEPLLRRAFRLLGRHPGIDITPHAAAALLDASVDDAEDTLEALLDVHLVQQHASGRYRLHDLLRQYALDLAEPDEPAAAVRVLDHYLYSANEADRQITGQARFTPVPDAVIAFVGNGMTWFDRELANLRAVIEFACRDNHDRHAWQLALTLCGYFDAKGLYASAVAVYDQVLPFATRSGGAGKVLSAKGIMHWGAEENDAARSALDEALRIAVAEDDRKAIGTVKLNLAALDWRIGEFAGATAHLDEALPLLRSLGEHRLIGNALNNKGIIHLRRGRLDEALACFEESLEARRIADDLRGEATSHINIGEVQTRRGAHADALGSYRHALDLAVGVGDRVMEAFALTNIGASLTSAGDPAEAIDHLERGAALFAELANRGELAATLAYLALARWRCGQAESARRDAERAVRIARAVGARYEEAKALEALGQVHPAAAEECLPVALRIFTDLGVSEADELRQRIGC</sequence>
<protein>
    <submittedName>
        <fullName evidence="7">DNA-binding transcriptional activator of the SARP family</fullName>
    </submittedName>
</protein>
<dbReference type="SUPFAM" id="SSF46894">
    <property type="entry name" value="C-terminal effector domain of the bipartite response regulators"/>
    <property type="match status" value="1"/>
</dbReference>
<dbReference type="AlphaFoldDB" id="A0A1G9RM93"/>
<organism evidence="7 8">
    <name type="scientific">Allokutzneria albata</name>
    <name type="common">Kibdelosporangium albatum</name>
    <dbReference type="NCBI Taxonomy" id="211114"/>
    <lineage>
        <taxon>Bacteria</taxon>
        <taxon>Bacillati</taxon>
        <taxon>Actinomycetota</taxon>
        <taxon>Actinomycetes</taxon>
        <taxon>Pseudonocardiales</taxon>
        <taxon>Pseudonocardiaceae</taxon>
        <taxon>Allokutzneria</taxon>
    </lineage>
</organism>
<dbReference type="InterPro" id="IPR027417">
    <property type="entry name" value="P-loop_NTPase"/>
</dbReference>
<comment type="similarity">
    <text evidence="1">Belongs to the AfsR/DnrI/RedD regulatory family.</text>
</comment>
<dbReference type="eggNOG" id="COG3903">
    <property type="taxonomic scope" value="Bacteria"/>
</dbReference>
<dbReference type="Gene3D" id="1.10.10.10">
    <property type="entry name" value="Winged helix-like DNA-binding domain superfamily/Winged helix DNA-binding domain"/>
    <property type="match status" value="2"/>
</dbReference>
<evidence type="ECO:0000313" key="8">
    <source>
        <dbReference type="Proteomes" id="UP000183376"/>
    </source>
</evidence>
<keyword evidence="3 5" id="KW-0238">DNA-binding</keyword>
<dbReference type="SMART" id="SM00862">
    <property type="entry name" value="Trans_reg_C"/>
    <property type="match status" value="1"/>
</dbReference>
<dbReference type="RefSeq" id="WP_052408197.1">
    <property type="nucleotide sequence ID" value="NZ_JOEF01000044.1"/>
</dbReference>
<feature type="DNA-binding region" description="OmpR/PhoB-type" evidence="5">
    <location>
        <begin position="1"/>
        <end position="95"/>
    </location>
</feature>
<name>A0A1G9RM93_ALLAB</name>
<dbReference type="Pfam" id="PF03704">
    <property type="entry name" value="BTAD"/>
    <property type="match status" value="1"/>
</dbReference>
<dbReference type="PROSITE" id="PS51755">
    <property type="entry name" value="OMPR_PHOB"/>
    <property type="match status" value="1"/>
</dbReference>
<evidence type="ECO:0000256" key="5">
    <source>
        <dbReference type="PROSITE-ProRule" id="PRU01091"/>
    </source>
</evidence>
<dbReference type="Proteomes" id="UP000183376">
    <property type="component" value="Chromosome I"/>
</dbReference>
<feature type="domain" description="OmpR/PhoB-type" evidence="6">
    <location>
        <begin position="1"/>
        <end position="95"/>
    </location>
</feature>
<dbReference type="PRINTS" id="PR00364">
    <property type="entry name" value="DISEASERSIST"/>
</dbReference>
<dbReference type="Pfam" id="PF13424">
    <property type="entry name" value="TPR_12"/>
    <property type="match status" value="2"/>
</dbReference>
<reference evidence="7 8" key="1">
    <citation type="submission" date="2016-10" db="EMBL/GenBank/DDBJ databases">
        <authorList>
            <person name="de Groot N.N."/>
        </authorList>
    </citation>
    <scope>NUCLEOTIDE SEQUENCE [LARGE SCALE GENOMIC DNA]</scope>
    <source>
        <strain evidence="7 8">DSM 44149</strain>
    </source>
</reference>
<gene>
    <name evidence="7" type="ORF">SAMN04489726_0510</name>
</gene>
<dbReference type="GO" id="GO:0003677">
    <property type="term" value="F:DNA binding"/>
    <property type="evidence" value="ECO:0007669"/>
    <property type="project" value="UniProtKB-UniRule"/>
</dbReference>
<proteinExistence type="inferred from homology"/>
<dbReference type="CDD" id="cd15831">
    <property type="entry name" value="BTAD"/>
    <property type="match status" value="1"/>
</dbReference>
<evidence type="ECO:0000313" key="7">
    <source>
        <dbReference type="EMBL" id="SDM23515.1"/>
    </source>
</evidence>
<dbReference type="SUPFAM" id="SSF48452">
    <property type="entry name" value="TPR-like"/>
    <property type="match status" value="3"/>
</dbReference>
<evidence type="ECO:0000256" key="3">
    <source>
        <dbReference type="ARBA" id="ARBA00023125"/>
    </source>
</evidence>
<dbReference type="SMART" id="SM01043">
    <property type="entry name" value="BTAD"/>
    <property type="match status" value="1"/>
</dbReference>
<dbReference type="OrthoDB" id="581105at2"/>
<dbReference type="GO" id="GO:0000160">
    <property type="term" value="P:phosphorelay signal transduction system"/>
    <property type="evidence" value="ECO:0007669"/>
    <property type="project" value="InterPro"/>
</dbReference>
<keyword evidence="2" id="KW-0805">Transcription regulation</keyword>
<dbReference type="InterPro" id="IPR001867">
    <property type="entry name" value="OmpR/PhoB-type_DNA-bd"/>
</dbReference>
<dbReference type="InterPro" id="IPR005158">
    <property type="entry name" value="BTAD"/>
</dbReference>
<evidence type="ECO:0000256" key="2">
    <source>
        <dbReference type="ARBA" id="ARBA00023015"/>
    </source>
</evidence>
<dbReference type="STRING" id="211114.SAMN04489726_0510"/>
<dbReference type="PANTHER" id="PTHR35807">
    <property type="entry name" value="TRANSCRIPTIONAL REGULATOR REDD-RELATED"/>
    <property type="match status" value="1"/>
</dbReference>
<keyword evidence="4" id="KW-0804">Transcription</keyword>
<dbReference type="InterPro" id="IPR019734">
    <property type="entry name" value="TPR_rpt"/>
</dbReference>
<evidence type="ECO:0000256" key="1">
    <source>
        <dbReference type="ARBA" id="ARBA00005820"/>
    </source>
</evidence>
<accession>A0A1G9RM93</accession>
<dbReference type="InterPro" id="IPR036388">
    <property type="entry name" value="WH-like_DNA-bd_sf"/>
</dbReference>
<dbReference type="SMART" id="SM00028">
    <property type="entry name" value="TPR"/>
    <property type="match status" value="6"/>
</dbReference>
<dbReference type="InterPro" id="IPR016032">
    <property type="entry name" value="Sig_transdc_resp-reg_C-effctor"/>
</dbReference>